<gene>
    <name evidence="1" type="ORF">BV22DRAFT_1127990</name>
</gene>
<keyword evidence="2" id="KW-1185">Reference proteome</keyword>
<dbReference type="EMBL" id="MU266379">
    <property type="protein sequence ID" value="KAH7926633.1"/>
    <property type="molecule type" value="Genomic_DNA"/>
</dbReference>
<dbReference type="Proteomes" id="UP000790709">
    <property type="component" value="Unassembled WGS sequence"/>
</dbReference>
<protein>
    <submittedName>
        <fullName evidence="1">Uncharacterized protein</fullName>
    </submittedName>
</protein>
<sequence length="655" mass="71737">MAAASPTSPSFSASSFSSPSPQKKHRPAQLPLPDSNLSVAPIQRFQDRSLSPRRSGSLGASSGQALGNHARSISTVGHHRLNSSAHRDYPLSSPPAVTTFQLPPIPSSTHAGGIPPSASHFRPSRPNHSRPSSSLSVSSNDVLPTFHSAPPDQFPLAPLTRQTSRESDFGSVTGPSSVKELAPNLSKRLKHSREPLLPMHTRSIIASHSVPSRISVHRNPSQRSTTNANRRVRNSIEKVFRRGLSFDSARKSTSSPAYPASARLSSTEEHEVVNPADDMYFTRRKSTSSPPRPRGARQLHVATSQSYSSTPRHIFISVPPKEHPPLSALPVSPSQRRFQRYPSRNRFFCGGRLLTGGDSPWAFIASVVVVLSITGVWFGTTCVWWWRNESPAVAAVGAYMCLLTVSCMFTTAFRDPGILPRDLDPDPPLPATSPSDGGIRAPLPRDLKVRSDTVRVKYCPTCKTYRPPRSSHCKMCDNCVDGCDHHCQWVNNCVGRRNYTFFFAFLFSAVLTLCLVICTSAIHLYLLTRDDHVNFVGALDRGVGSAVAFSLSVIVIWPVTALLAYHMRLLLLNVTTIEQIRNQAHKTLVPGAAPPNPFSYGSWRHNLAEVLCRPAGFSWIDAQGLVTEDKRRINPGLDDVGMGWEGGDLERAVEP</sequence>
<evidence type="ECO:0000313" key="2">
    <source>
        <dbReference type="Proteomes" id="UP000790709"/>
    </source>
</evidence>
<name>A0ACB8BPZ1_9AGAM</name>
<evidence type="ECO:0000313" key="1">
    <source>
        <dbReference type="EMBL" id="KAH7926633.1"/>
    </source>
</evidence>
<comment type="caution">
    <text evidence="1">The sequence shown here is derived from an EMBL/GenBank/DDBJ whole genome shotgun (WGS) entry which is preliminary data.</text>
</comment>
<organism evidence="1 2">
    <name type="scientific">Leucogyrophana mollusca</name>
    <dbReference type="NCBI Taxonomy" id="85980"/>
    <lineage>
        <taxon>Eukaryota</taxon>
        <taxon>Fungi</taxon>
        <taxon>Dikarya</taxon>
        <taxon>Basidiomycota</taxon>
        <taxon>Agaricomycotina</taxon>
        <taxon>Agaricomycetes</taxon>
        <taxon>Agaricomycetidae</taxon>
        <taxon>Boletales</taxon>
        <taxon>Boletales incertae sedis</taxon>
        <taxon>Leucogyrophana</taxon>
    </lineage>
</organism>
<proteinExistence type="predicted"/>
<accession>A0ACB8BPZ1</accession>
<reference evidence="1" key="1">
    <citation type="journal article" date="2021" name="New Phytol.">
        <title>Evolutionary innovations through gain and loss of genes in the ectomycorrhizal Boletales.</title>
        <authorList>
            <person name="Wu G."/>
            <person name="Miyauchi S."/>
            <person name="Morin E."/>
            <person name="Kuo A."/>
            <person name="Drula E."/>
            <person name="Varga T."/>
            <person name="Kohler A."/>
            <person name="Feng B."/>
            <person name="Cao Y."/>
            <person name="Lipzen A."/>
            <person name="Daum C."/>
            <person name="Hundley H."/>
            <person name="Pangilinan J."/>
            <person name="Johnson J."/>
            <person name="Barry K."/>
            <person name="LaButti K."/>
            <person name="Ng V."/>
            <person name="Ahrendt S."/>
            <person name="Min B."/>
            <person name="Choi I.G."/>
            <person name="Park H."/>
            <person name="Plett J.M."/>
            <person name="Magnuson J."/>
            <person name="Spatafora J.W."/>
            <person name="Nagy L.G."/>
            <person name="Henrissat B."/>
            <person name="Grigoriev I.V."/>
            <person name="Yang Z.L."/>
            <person name="Xu J."/>
            <person name="Martin F.M."/>
        </authorList>
    </citation>
    <scope>NUCLEOTIDE SEQUENCE</scope>
    <source>
        <strain evidence="1">KUC20120723A-06</strain>
    </source>
</reference>